<evidence type="ECO:0000256" key="1">
    <source>
        <dbReference type="ARBA" id="ARBA00005194"/>
    </source>
</evidence>
<dbReference type="SUPFAM" id="SSF53901">
    <property type="entry name" value="Thiolase-like"/>
    <property type="match status" value="1"/>
</dbReference>
<dbReference type="Gene3D" id="3.40.47.10">
    <property type="match status" value="1"/>
</dbReference>
<dbReference type="InterPro" id="IPR013751">
    <property type="entry name" value="ACP_syn_III_N"/>
</dbReference>
<feature type="active site" evidence="13">
    <location>
        <position position="285"/>
    </location>
</feature>
<dbReference type="PANTHER" id="PTHR34069">
    <property type="entry name" value="3-OXOACYL-[ACYL-CARRIER-PROTEIN] SYNTHASE 3"/>
    <property type="match status" value="1"/>
</dbReference>
<dbReference type="OrthoDB" id="9815506at2"/>
<evidence type="ECO:0000256" key="5">
    <source>
        <dbReference type="ARBA" id="ARBA00022516"/>
    </source>
</evidence>
<dbReference type="InterPro" id="IPR016039">
    <property type="entry name" value="Thiolase-like"/>
</dbReference>
<evidence type="ECO:0000256" key="7">
    <source>
        <dbReference type="ARBA" id="ARBA00022832"/>
    </source>
</evidence>
<keyword evidence="10 13" id="KW-0511">Multifunctional enzyme</keyword>
<protein>
    <recommendedName>
        <fullName evidence="3 13">Beta-ketoacyl-[acyl-carrier-protein] synthase III</fullName>
        <shortName evidence="13">Beta-ketoacyl-ACP synthase III</shortName>
        <shortName evidence="13">KAS III</shortName>
        <ecNumber evidence="3 13">2.3.1.180</ecNumber>
    </recommendedName>
    <alternativeName>
        <fullName evidence="13">3-oxoacyl-[acyl-carrier-protein] synthase 3</fullName>
    </alternativeName>
    <alternativeName>
        <fullName evidence="13">3-oxoacyl-[acyl-carrier-protein] synthase III</fullName>
    </alternativeName>
</protein>
<sequence>MKAVITATAKYLPDSVLSNHDLELMLETNDEWIRTRTGISERRILRDPEKATSYMCGEVARQLLEKRGISADDIELIIVATMTPDMLFPSTACFTQSIIGAKNAWAFDLNAACSGFLYALQTASKFIESGLHKKIMVIGADKMSAVIDYTDRSTAILFGDGAGGVILEPATEEGYGILDARMYADGATGTNHLLMTGGGSRHPATHETVDKRMHYIYQDGKQVFKSAVISMANVAEEIMTRNRLTADDIDYLVPHQANQRIINATAERMGLDDAKVVSNVGRYGNTTAGTIPICIAELDEEKKLHKGSNLVLVSFGAGYTWGGIYLKWNQ</sequence>
<evidence type="ECO:0000259" key="15">
    <source>
        <dbReference type="Pfam" id="PF08545"/>
    </source>
</evidence>
<dbReference type="NCBIfam" id="TIGR00747">
    <property type="entry name" value="fabH"/>
    <property type="match status" value="1"/>
</dbReference>
<evidence type="ECO:0000256" key="8">
    <source>
        <dbReference type="ARBA" id="ARBA00023098"/>
    </source>
</evidence>
<feature type="active site" evidence="13">
    <location>
        <position position="113"/>
    </location>
</feature>
<dbReference type="Pfam" id="PF08541">
    <property type="entry name" value="ACP_syn_III_C"/>
    <property type="match status" value="1"/>
</dbReference>
<dbReference type="NCBIfam" id="NF006829">
    <property type="entry name" value="PRK09352.1"/>
    <property type="match status" value="1"/>
</dbReference>
<dbReference type="GO" id="GO:0005737">
    <property type="term" value="C:cytoplasm"/>
    <property type="evidence" value="ECO:0007669"/>
    <property type="project" value="UniProtKB-SubCell"/>
</dbReference>
<evidence type="ECO:0000256" key="9">
    <source>
        <dbReference type="ARBA" id="ARBA00023160"/>
    </source>
</evidence>
<accession>Q0YPK7</accession>
<evidence type="ECO:0000256" key="3">
    <source>
        <dbReference type="ARBA" id="ARBA00012333"/>
    </source>
</evidence>
<reference evidence="16 17" key="2">
    <citation type="submission" date="2006-07" db="EMBL/GenBank/DDBJ databases">
        <title>Sequencing of the draft genome and assembly of Chlorobium ferroxidans DSM 13031.</title>
        <authorList>
            <consortium name="US DOE Joint Genome Institute (JGI-PGF)"/>
            <person name="Copeland A."/>
            <person name="Lucas S."/>
            <person name="Lapidus A."/>
            <person name="Barry K."/>
            <person name="Glavina del Rio T."/>
            <person name="Dalin E."/>
            <person name="Tice H."/>
            <person name="Bruce D."/>
            <person name="Pitluck S."/>
            <person name="Richardson P."/>
        </authorList>
    </citation>
    <scope>NUCLEOTIDE SEQUENCE [LARGE SCALE GENOMIC DNA]</scope>
    <source>
        <strain evidence="16 17">DSM 13031</strain>
    </source>
</reference>
<feature type="domain" description="Beta-ketoacyl-[acyl-carrier-protein] synthase III N-terminal" evidence="15">
    <location>
        <begin position="107"/>
        <end position="186"/>
    </location>
</feature>
<dbReference type="InterPro" id="IPR013747">
    <property type="entry name" value="ACP_syn_III_C"/>
</dbReference>
<evidence type="ECO:0000256" key="4">
    <source>
        <dbReference type="ARBA" id="ARBA00022490"/>
    </source>
</evidence>
<comment type="function">
    <text evidence="13">Catalyzes the condensation reaction of fatty acid synthesis by the addition to an acyl acceptor of two carbons from malonyl-ACP. Catalyzes the first condensation reaction which initiates fatty acid synthesis and may therefore play a role in governing the total rate of fatty acid production. Possesses both acetoacetyl-ACP synthase and acetyl transacylase activities. Its substrate specificity determines the biosynthesis of branched-chain and/or straight-chain of fatty acids.</text>
</comment>
<evidence type="ECO:0000256" key="11">
    <source>
        <dbReference type="ARBA" id="ARBA00023315"/>
    </source>
</evidence>
<comment type="pathway">
    <text evidence="1 13">Lipid metabolism; fatty acid biosynthesis.</text>
</comment>
<dbReference type="EC" id="2.3.1.180" evidence="3 13"/>
<comment type="domain">
    <text evidence="13">The last Arg residue of the ACP-binding site is essential for the weak association between ACP/AcpP and FabH.</text>
</comment>
<gene>
    <name evidence="13" type="primary">fabH</name>
    <name evidence="16" type="ORF">CferDRAFT_0214</name>
</gene>
<keyword evidence="9 13" id="KW-0275">Fatty acid biosynthesis</keyword>
<dbReference type="HAMAP" id="MF_01815">
    <property type="entry name" value="FabH"/>
    <property type="match status" value="1"/>
</dbReference>
<evidence type="ECO:0000256" key="6">
    <source>
        <dbReference type="ARBA" id="ARBA00022679"/>
    </source>
</evidence>
<dbReference type="UniPathway" id="UPA00094"/>
<dbReference type="GO" id="GO:0033818">
    <property type="term" value="F:beta-ketoacyl-acyl-carrier-protein synthase III activity"/>
    <property type="evidence" value="ECO:0007669"/>
    <property type="project" value="UniProtKB-UniRule"/>
</dbReference>
<proteinExistence type="inferred from homology"/>
<dbReference type="CDD" id="cd00830">
    <property type="entry name" value="KAS_III"/>
    <property type="match status" value="1"/>
</dbReference>
<comment type="subunit">
    <text evidence="13">Homodimer.</text>
</comment>
<keyword evidence="7 13" id="KW-0276">Fatty acid metabolism</keyword>
<keyword evidence="11 13" id="KW-0012">Acyltransferase</keyword>
<dbReference type="InterPro" id="IPR004655">
    <property type="entry name" value="FabH"/>
</dbReference>
<feature type="domain" description="Beta-ketoacyl-[acyl-carrier-protein] synthase III C-terminal" evidence="14">
    <location>
        <begin position="240"/>
        <end position="328"/>
    </location>
</feature>
<dbReference type="Proteomes" id="UP000004162">
    <property type="component" value="Unassembled WGS sequence"/>
</dbReference>
<comment type="caution">
    <text evidence="16">The sequence shown here is derived from an EMBL/GenBank/DDBJ whole genome shotgun (WGS) entry which is preliminary data.</text>
</comment>
<name>Q0YPK7_9CHLB</name>
<dbReference type="FunFam" id="3.40.47.10:FF:000004">
    <property type="entry name" value="3-oxoacyl-[acyl-carrier-protein] synthase 3"/>
    <property type="match status" value="1"/>
</dbReference>
<keyword evidence="4 13" id="KW-0963">Cytoplasm</keyword>
<dbReference type="RefSeq" id="WP_006367161.1">
    <property type="nucleotide sequence ID" value="NZ_AASE01000026.1"/>
</dbReference>
<comment type="subcellular location">
    <subcellularLocation>
        <location evidence="13">Cytoplasm</location>
    </subcellularLocation>
</comment>
<evidence type="ECO:0000313" key="16">
    <source>
        <dbReference type="EMBL" id="EAT58228.1"/>
    </source>
</evidence>
<dbReference type="Pfam" id="PF08545">
    <property type="entry name" value="ACP_syn_III"/>
    <property type="match status" value="1"/>
</dbReference>
<comment type="catalytic activity">
    <reaction evidence="12">
        <text>malonyl-[ACP] + acetyl-CoA + H(+) = 3-oxobutanoyl-[ACP] + CO2 + CoA</text>
        <dbReference type="Rhea" id="RHEA:12080"/>
        <dbReference type="Rhea" id="RHEA-COMP:9623"/>
        <dbReference type="Rhea" id="RHEA-COMP:9625"/>
        <dbReference type="ChEBI" id="CHEBI:15378"/>
        <dbReference type="ChEBI" id="CHEBI:16526"/>
        <dbReference type="ChEBI" id="CHEBI:57287"/>
        <dbReference type="ChEBI" id="CHEBI:57288"/>
        <dbReference type="ChEBI" id="CHEBI:78449"/>
        <dbReference type="ChEBI" id="CHEBI:78450"/>
        <dbReference type="EC" id="2.3.1.180"/>
    </reaction>
    <physiologicalReaction direction="left-to-right" evidence="12">
        <dbReference type="Rhea" id="RHEA:12081"/>
    </physiologicalReaction>
</comment>
<dbReference type="GO" id="GO:0006633">
    <property type="term" value="P:fatty acid biosynthetic process"/>
    <property type="evidence" value="ECO:0007669"/>
    <property type="project" value="UniProtKB-UniRule"/>
</dbReference>
<dbReference type="AlphaFoldDB" id="Q0YPK7"/>
<reference evidence="16 17" key="1">
    <citation type="submission" date="2006-07" db="EMBL/GenBank/DDBJ databases">
        <title>Annotation of the draft genome assembly of Chlorobium ferroxidans DSM 13031.</title>
        <authorList>
            <consortium name="US DOE Joint Genome Institute (JGI-ORNL)"/>
            <person name="Larimer F."/>
            <person name="Land M."/>
            <person name="Hauser L."/>
        </authorList>
    </citation>
    <scope>NUCLEOTIDE SEQUENCE [LARGE SCALE GENOMIC DNA]</scope>
    <source>
        <strain evidence="16 17">DSM 13031</strain>
    </source>
</reference>
<evidence type="ECO:0000256" key="12">
    <source>
        <dbReference type="ARBA" id="ARBA00051096"/>
    </source>
</evidence>
<organism evidence="16 17">
    <name type="scientific">Chlorobium ferrooxidans DSM 13031</name>
    <dbReference type="NCBI Taxonomy" id="377431"/>
    <lineage>
        <taxon>Bacteria</taxon>
        <taxon>Pseudomonadati</taxon>
        <taxon>Chlorobiota</taxon>
        <taxon>Chlorobiia</taxon>
        <taxon>Chlorobiales</taxon>
        <taxon>Chlorobiaceae</taxon>
        <taxon>Chlorobium/Pelodictyon group</taxon>
        <taxon>Chlorobium</taxon>
    </lineage>
</organism>
<feature type="active site" evidence="13">
    <location>
        <position position="255"/>
    </location>
</feature>
<evidence type="ECO:0000256" key="10">
    <source>
        <dbReference type="ARBA" id="ARBA00023268"/>
    </source>
</evidence>
<comment type="similarity">
    <text evidence="2 13">Belongs to the thiolase-like superfamily. FabH family.</text>
</comment>
<evidence type="ECO:0000256" key="13">
    <source>
        <dbReference type="HAMAP-Rule" id="MF_01815"/>
    </source>
</evidence>
<evidence type="ECO:0000313" key="17">
    <source>
        <dbReference type="Proteomes" id="UP000004162"/>
    </source>
</evidence>
<evidence type="ECO:0000256" key="2">
    <source>
        <dbReference type="ARBA" id="ARBA00008642"/>
    </source>
</evidence>
<dbReference type="PANTHER" id="PTHR34069:SF2">
    <property type="entry name" value="BETA-KETOACYL-[ACYL-CARRIER-PROTEIN] SYNTHASE III"/>
    <property type="match status" value="1"/>
</dbReference>
<evidence type="ECO:0000259" key="14">
    <source>
        <dbReference type="Pfam" id="PF08541"/>
    </source>
</evidence>
<dbReference type="EMBL" id="AASE01000026">
    <property type="protein sequence ID" value="EAT58228.1"/>
    <property type="molecule type" value="Genomic_DNA"/>
</dbReference>
<dbReference type="GO" id="GO:0044550">
    <property type="term" value="P:secondary metabolite biosynthetic process"/>
    <property type="evidence" value="ECO:0007669"/>
    <property type="project" value="TreeGrafter"/>
</dbReference>
<dbReference type="GO" id="GO:0004315">
    <property type="term" value="F:3-oxoacyl-[acyl-carrier-protein] synthase activity"/>
    <property type="evidence" value="ECO:0007669"/>
    <property type="project" value="InterPro"/>
</dbReference>
<keyword evidence="6 13" id="KW-0808">Transferase</keyword>
<keyword evidence="5 13" id="KW-0444">Lipid biosynthesis</keyword>
<keyword evidence="17" id="KW-1185">Reference proteome</keyword>
<keyword evidence="8 13" id="KW-0443">Lipid metabolism</keyword>
<feature type="region of interest" description="ACP-binding" evidence="13">
    <location>
        <begin position="256"/>
        <end position="260"/>
    </location>
</feature>